<dbReference type="InterPro" id="IPR009003">
    <property type="entry name" value="Peptidase_S1_PA"/>
</dbReference>
<dbReference type="Ensembl" id="ENSANAT00000024066.1">
    <property type="protein sequence ID" value="ENSANAP00000006298.1"/>
    <property type="gene ID" value="ENSANAG00000021230.1"/>
</dbReference>
<sequence length="621" mass="71754">MNSMKTEENESLIAAEGDQSTRPEDTVIKETCADTPVDRCLSGIRECSNIFKLKSEVNKHETALEIQNPNLNNRECCFTFTLNENSRKLDHSVFTACGKPSESIDSALSANEHFSERTKDHCNKNIIVYEEKTIDGHINLGMPLNSEKDGHILQSKLCIYALKGETIQKALCKDGRFWSDIDEFKWKLMEGHKKIYGKQSIVDELSGKVLEIDISKKETLQKKGIHKKIKQNENATDEINHQSLVHRQEKDGETEDVEHSREKILPPQNLGHDIKGKTRQTIPRIRIYYIYSLGRKYRKITSQVKQRPHQGRQYAINLGVQKETTNLLKNMQMLNETIMPQYPNFKEEAQWVRKYFWEERKRMNLSAFKQFNIHKKFFGKITANSISVATCEQLTYLSKSVGFLEWDNNGNTGNATCFVFNGGYIFTCRHVVELMVLWLHIISQCAKVTFTYKEFSPTGDNWFFIEPWLKMSDETLDYAILKLNENGNAFPPGLWQQISPQPSTGLIYFIGHPKDGCAVIPGWVDLYGTNSNMCPMFTQRSFLSEVWNKQMLNYDTCFSDGSSVYALIEFGYFMDSILCDIKETNESLYNLLNDKKLETYNQEKNKQESSLQDHQIEPMEC</sequence>
<dbReference type="Proteomes" id="UP000233020">
    <property type="component" value="Unplaced"/>
</dbReference>
<gene>
    <name evidence="2" type="primary">FAM111B</name>
</gene>
<accession>A0A2K5CC79</accession>
<dbReference type="STRING" id="37293.ENSANAP00000006298"/>
<dbReference type="AlphaFoldDB" id="A0A2K5CC79"/>
<reference evidence="2" key="2">
    <citation type="submission" date="2025-09" db="UniProtKB">
        <authorList>
            <consortium name="Ensembl"/>
        </authorList>
    </citation>
    <scope>IDENTIFICATION</scope>
</reference>
<dbReference type="GO" id="GO:0006260">
    <property type="term" value="P:DNA replication"/>
    <property type="evidence" value="ECO:0007669"/>
    <property type="project" value="TreeGrafter"/>
</dbReference>
<feature type="region of interest" description="Disordered" evidence="1">
    <location>
        <begin position="1"/>
        <end position="25"/>
    </location>
</feature>
<keyword evidence="3" id="KW-1185">Reference proteome</keyword>
<reference evidence="2" key="1">
    <citation type="submission" date="2025-08" db="UniProtKB">
        <authorList>
            <consortium name="Ensembl"/>
        </authorList>
    </citation>
    <scope>IDENTIFICATION</scope>
</reference>
<dbReference type="GO" id="GO:0000785">
    <property type="term" value="C:chromatin"/>
    <property type="evidence" value="ECO:0007669"/>
    <property type="project" value="TreeGrafter"/>
</dbReference>
<evidence type="ECO:0000256" key="1">
    <source>
        <dbReference type="SAM" id="MobiDB-lite"/>
    </source>
</evidence>
<dbReference type="SUPFAM" id="SSF50494">
    <property type="entry name" value="Trypsin-like serine proteases"/>
    <property type="match status" value="1"/>
</dbReference>
<dbReference type="GeneTree" id="ENSGT00390000005182"/>
<dbReference type="PANTHER" id="PTHR14389">
    <property type="entry name" value="SI:CH1073-475A24.1"/>
    <property type="match status" value="1"/>
</dbReference>
<proteinExistence type="predicted"/>
<evidence type="ECO:0000313" key="2">
    <source>
        <dbReference type="Ensembl" id="ENSANAP00000006298.1"/>
    </source>
</evidence>
<dbReference type="GO" id="GO:0005652">
    <property type="term" value="C:nuclear lamina"/>
    <property type="evidence" value="ECO:0007669"/>
    <property type="project" value="Ensembl"/>
</dbReference>
<organism evidence="2 3">
    <name type="scientific">Aotus nancymaae</name>
    <name type="common">Ma's night monkey</name>
    <dbReference type="NCBI Taxonomy" id="37293"/>
    <lineage>
        <taxon>Eukaryota</taxon>
        <taxon>Metazoa</taxon>
        <taxon>Chordata</taxon>
        <taxon>Craniata</taxon>
        <taxon>Vertebrata</taxon>
        <taxon>Euteleostomi</taxon>
        <taxon>Mammalia</taxon>
        <taxon>Eutheria</taxon>
        <taxon>Euarchontoglires</taxon>
        <taxon>Primates</taxon>
        <taxon>Haplorrhini</taxon>
        <taxon>Platyrrhini</taxon>
        <taxon>Aotidae</taxon>
        <taxon>Aotus</taxon>
    </lineage>
</organism>
<dbReference type="GO" id="GO:0008236">
    <property type="term" value="F:serine-type peptidase activity"/>
    <property type="evidence" value="ECO:0007669"/>
    <property type="project" value="Ensembl"/>
</dbReference>
<dbReference type="Pfam" id="PF13365">
    <property type="entry name" value="Trypsin_2"/>
    <property type="match status" value="1"/>
</dbReference>
<name>A0A2K5CC79_AOTNA</name>
<evidence type="ECO:0000313" key="3">
    <source>
        <dbReference type="Proteomes" id="UP000233020"/>
    </source>
</evidence>
<dbReference type="OMA" id="LCDIKQK"/>
<protein>
    <submittedName>
        <fullName evidence="2">FAM111 trypsin like peptidase B</fullName>
    </submittedName>
</protein>
<dbReference type="PANTHER" id="PTHR14389:SF4">
    <property type="entry name" value="SERINE PROTEASE FAM111B"/>
    <property type="match status" value="1"/>
</dbReference>
<dbReference type="GO" id="GO:0005737">
    <property type="term" value="C:cytoplasm"/>
    <property type="evidence" value="ECO:0007669"/>
    <property type="project" value="Ensembl"/>
</dbReference>